<feature type="compositionally biased region" description="Low complexity" evidence="1">
    <location>
        <begin position="318"/>
        <end position="334"/>
    </location>
</feature>
<feature type="compositionally biased region" description="Basic and acidic residues" evidence="1">
    <location>
        <begin position="26"/>
        <end position="42"/>
    </location>
</feature>
<organism evidence="3 4">
    <name type="scientific">Dimargaris verticillata</name>
    <dbReference type="NCBI Taxonomy" id="2761393"/>
    <lineage>
        <taxon>Eukaryota</taxon>
        <taxon>Fungi</taxon>
        <taxon>Fungi incertae sedis</taxon>
        <taxon>Zoopagomycota</taxon>
        <taxon>Kickxellomycotina</taxon>
        <taxon>Dimargaritomycetes</taxon>
        <taxon>Dimargaritales</taxon>
        <taxon>Dimargaritaceae</taxon>
        <taxon>Dimargaris</taxon>
    </lineage>
</organism>
<evidence type="ECO:0000259" key="2">
    <source>
        <dbReference type="Pfam" id="PF11223"/>
    </source>
</evidence>
<evidence type="ECO:0000313" key="4">
    <source>
        <dbReference type="Proteomes" id="UP001151582"/>
    </source>
</evidence>
<proteinExistence type="predicted"/>
<feature type="compositionally biased region" description="Polar residues" evidence="1">
    <location>
        <begin position="108"/>
        <end position="130"/>
    </location>
</feature>
<feature type="region of interest" description="Disordered" evidence="1">
    <location>
        <begin position="1"/>
        <end position="52"/>
    </location>
</feature>
<dbReference type="AlphaFoldDB" id="A0A9W8E7J3"/>
<dbReference type="Pfam" id="PF11223">
    <property type="entry name" value="DUF3020"/>
    <property type="match status" value="1"/>
</dbReference>
<reference evidence="3" key="1">
    <citation type="submission" date="2022-07" db="EMBL/GenBank/DDBJ databases">
        <title>Phylogenomic reconstructions and comparative analyses of Kickxellomycotina fungi.</title>
        <authorList>
            <person name="Reynolds N.K."/>
            <person name="Stajich J.E."/>
            <person name="Barry K."/>
            <person name="Grigoriev I.V."/>
            <person name="Crous P."/>
            <person name="Smith M.E."/>
        </authorList>
    </citation>
    <scope>NUCLEOTIDE SEQUENCE</scope>
    <source>
        <strain evidence="3">RSA 567</strain>
    </source>
</reference>
<dbReference type="InterPro" id="IPR021386">
    <property type="entry name" value="SPP41_DUF3020"/>
</dbReference>
<feature type="region of interest" description="Disordered" evidence="1">
    <location>
        <begin position="106"/>
        <end position="134"/>
    </location>
</feature>
<protein>
    <recommendedName>
        <fullName evidence="2">DUF3020 domain-containing protein</fullName>
    </recommendedName>
</protein>
<feature type="compositionally biased region" description="Low complexity" evidence="1">
    <location>
        <begin position="363"/>
        <end position="373"/>
    </location>
</feature>
<keyword evidence="4" id="KW-1185">Reference proteome</keyword>
<name>A0A9W8E7J3_9FUNG</name>
<accession>A0A9W8E7J3</accession>
<evidence type="ECO:0000313" key="3">
    <source>
        <dbReference type="EMBL" id="KAJ1976008.1"/>
    </source>
</evidence>
<feature type="region of interest" description="Disordered" evidence="1">
    <location>
        <begin position="317"/>
        <end position="378"/>
    </location>
</feature>
<comment type="caution">
    <text evidence="3">The sequence shown here is derived from an EMBL/GenBank/DDBJ whole genome shotgun (WGS) entry which is preliminary data.</text>
</comment>
<sequence>MGELTAPQIQYFNPDNRPGFDPNEDPEVRRRTLEKMRAENRERKKRWRMKNLQRNKDNDLRCRVNKRAVTLYGVEDSEAKSQWIEEEFERRRSRRMIKERIEDEKAGISSNGAARSPYNTARPQPMTSTAMRGGRPSYFMPSPQSGPNSATLQFGHKLPPLLLPPSAQLPDPYDHSRDGLAEARDFWKIVTDMQYMHCSDPARGSCRRWATPTTMYASNPSTRVTAPPSPCQSVDLNDGACEHSHMLPPRNLSSQPTSPHHDPCFRLPALHWQDGKAGCRSKLNDDSIKLPSGMVTPSSITNSPSLPPLSAVVSQCTSSSARSSDPISALSSPRHGLSPLGSPMTATHMGGVQAMIPPPLARSNSDASSSSSSPDVDAVMGLVTLREYTS</sequence>
<gene>
    <name evidence="3" type="ORF">H4R34_004133</name>
</gene>
<dbReference type="OrthoDB" id="5595797at2759"/>
<evidence type="ECO:0000256" key="1">
    <source>
        <dbReference type="SAM" id="MobiDB-lite"/>
    </source>
</evidence>
<dbReference type="Proteomes" id="UP001151582">
    <property type="component" value="Unassembled WGS sequence"/>
</dbReference>
<dbReference type="EMBL" id="JANBQB010000471">
    <property type="protein sequence ID" value="KAJ1976008.1"/>
    <property type="molecule type" value="Genomic_DNA"/>
</dbReference>
<feature type="compositionally biased region" description="Basic residues" evidence="1">
    <location>
        <begin position="43"/>
        <end position="52"/>
    </location>
</feature>
<feature type="domain" description="DUF3020" evidence="2">
    <location>
        <begin position="40"/>
        <end position="88"/>
    </location>
</feature>